<organism evidence="2 3">
    <name type="scientific">Desulfolutivibrio sulfodismutans</name>
    <dbReference type="NCBI Taxonomy" id="63561"/>
    <lineage>
        <taxon>Bacteria</taxon>
        <taxon>Pseudomonadati</taxon>
        <taxon>Thermodesulfobacteriota</taxon>
        <taxon>Desulfovibrionia</taxon>
        <taxon>Desulfovibrionales</taxon>
        <taxon>Desulfovibrionaceae</taxon>
        <taxon>Desulfolutivibrio</taxon>
    </lineage>
</organism>
<dbReference type="InterPro" id="IPR003497">
    <property type="entry name" value="BRO_N_domain"/>
</dbReference>
<name>A0A7K3NKK7_9BACT</name>
<feature type="domain" description="Bro-N" evidence="1">
    <location>
        <begin position="1"/>
        <end position="108"/>
    </location>
</feature>
<dbReference type="SMART" id="SM01040">
    <property type="entry name" value="Bro-N"/>
    <property type="match status" value="1"/>
</dbReference>
<dbReference type="Proteomes" id="UP000469724">
    <property type="component" value="Unassembled WGS sequence"/>
</dbReference>
<dbReference type="PROSITE" id="PS51750">
    <property type="entry name" value="BRO_N"/>
    <property type="match status" value="1"/>
</dbReference>
<keyword evidence="3" id="KW-1185">Reference proteome</keyword>
<dbReference type="EMBL" id="JAAGRQ010000024">
    <property type="protein sequence ID" value="NDY56647.1"/>
    <property type="molecule type" value="Genomic_DNA"/>
</dbReference>
<sequence>MNAVQPFYFDGHEVRTVLDERGEPWFVAKDVCRVLDLGNVTESARGLDEDERGFFRNPEQTPEGGNPNMLTISESGLYGLIFRSRKPEARAFRKWVTGTVLPAIRKTGRFMPGESVVVELPRRVRAMRPHIRVAVLSGAVQAAKMGNLGSDDIYFHLRTLFEIIAGPDQIEERLEGAQRAVRWERHFEDWAEECIEKSKGSVVGAQDLYESFLGYCKAQLGVEGPSQRRFGSWLGQRFYREKKHNVRYFGLRLRDIDG</sequence>
<gene>
    <name evidence="2" type="ORF">G3N56_07810</name>
</gene>
<accession>A0A7K3NKK7</accession>
<reference evidence="2 3" key="1">
    <citation type="submission" date="2020-02" db="EMBL/GenBank/DDBJ databases">
        <title>Comparative genomics of sulfur disproportionating microorganisms.</title>
        <authorList>
            <person name="Ward L.M."/>
            <person name="Bertran E."/>
            <person name="Johnston D.T."/>
        </authorList>
    </citation>
    <scope>NUCLEOTIDE SEQUENCE [LARGE SCALE GENOMIC DNA]</scope>
    <source>
        <strain evidence="2 3">DSM 3696</strain>
    </source>
</reference>
<evidence type="ECO:0000313" key="3">
    <source>
        <dbReference type="Proteomes" id="UP000469724"/>
    </source>
</evidence>
<dbReference type="PANTHER" id="PTHR36180">
    <property type="entry name" value="DNA-BINDING PROTEIN-RELATED-RELATED"/>
    <property type="match status" value="1"/>
</dbReference>
<dbReference type="Pfam" id="PF02498">
    <property type="entry name" value="Bro-N"/>
    <property type="match status" value="1"/>
</dbReference>
<dbReference type="RefSeq" id="WP_163301700.1">
    <property type="nucleotide sequence ID" value="NZ_JAAGRQ010000024.1"/>
</dbReference>
<dbReference type="AlphaFoldDB" id="A0A7K3NKK7"/>
<protein>
    <recommendedName>
        <fullName evidence="1">Bro-N domain-containing protein</fullName>
    </recommendedName>
</protein>
<proteinExistence type="predicted"/>
<evidence type="ECO:0000313" key="2">
    <source>
        <dbReference type="EMBL" id="NDY56647.1"/>
    </source>
</evidence>
<evidence type="ECO:0000259" key="1">
    <source>
        <dbReference type="PROSITE" id="PS51750"/>
    </source>
</evidence>
<dbReference type="PANTHER" id="PTHR36180:SF2">
    <property type="entry name" value="BRO FAMILY PROTEIN"/>
    <property type="match status" value="1"/>
</dbReference>
<comment type="caution">
    <text evidence="2">The sequence shown here is derived from an EMBL/GenBank/DDBJ whole genome shotgun (WGS) entry which is preliminary data.</text>
</comment>